<keyword evidence="3 4" id="KW-0413">Isomerase</keyword>
<dbReference type="InterPro" id="IPR051370">
    <property type="entry name" value="PPIase_Pin1"/>
</dbReference>
<dbReference type="SUPFAM" id="SSF51045">
    <property type="entry name" value="WW domain"/>
    <property type="match status" value="1"/>
</dbReference>
<dbReference type="PROSITE" id="PS50020">
    <property type="entry name" value="WW_DOMAIN_2"/>
    <property type="match status" value="1"/>
</dbReference>
<dbReference type="GO" id="GO:0005829">
    <property type="term" value="C:cytosol"/>
    <property type="evidence" value="ECO:0007669"/>
    <property type="project" value="TreeGrafter"/>
</dbReference>
<evidence type="ECO:0000256" key="4">
    <source>
        <dbReference type="PROSITE-ProRule" id="PRU00278"/>
    </source>
</evidence>
<name>A0A8T0DY60_9TREM</name>
<evidence type="ECO:0000256" key="3">
    <source>
        <dbReference type="ARBA" id="ARBA00023235"/>
    </source>
</evidence>
<dbReference type="GO" id="GO:0080090">
    <property type="term" value="P:regulation of primary metabolic process"/>
    <property type="evidence" value="ECO:0007669"/>
    <property type="project" value="UniProtKB-ARBA"/>
</dbReference>
<evidence type="ECO:0000259" key="7">
    <source>
        <dbReference type="PROSITE" id="PS50198"/>
    </source>
</evidence>
<dbReference type="Gene3D" id="2.20.70.10">
    <property type="match status" value="1"/>
</dbReference>
<evidence type="ECO:0000256" key="5">
    <source>
        <dbReference type="RuleBase" id="RU363014"/>
    </source>
</evidence>
<keyword evidence="2 4" id="KW-0697">Rotamase</keyword>
<dbReference type="InterPro" id="IPR046357">
    <property type="entry name" value="PPIase_dom_sf"/>
</dbReference>
<evidence type="ECO:0000313" key="9">
    <source>
        <dbReference type="Proteomes" id="UP000699462"/>
    </source>
</evidence>
<dbReference type="GO" id="GO:0003755">
    <property type="term" value="F:peptidyl-prolyl cis-trans isomerase activity"/>
    <property type="evidence" value="ECO:0007669"/>
    <property type="project" value="UniProtKB-UniRule"/>
</dbReference>
<evidence type="ECO:0000256" key="2">
    <source>
        <dbReference type="ARBA" id="ARBA00023110"/>
    </source>
</evidence>
<feature type="domain" description="WW" evidence="6">
    <location>
        <begin position="33"/>
        <end position="69"/>
    </location>
</feature>
<dbReference type="Proteomes" id="UP000699462">
    <property type="component" value="Unassembled WGS sequence"/>
</dbReference>
<dbReference type="GO" id="GO:0005634">
    <property type="term" value="C:nucleus"/>
    <property type="evidence" value="ECO:0007669"/>
    <property type="project" value="TreeGrafter"/>
</dbReference>
<proteinExistence type="predicted"/>
<dbReference type="EC" id="5.2.1.8" evidence="5"/>
<comment type="catalytic activity">
    <reaction evidence="1 5">
        <text>[protein]-peptidylproline (omega=180) = [protein]-peptidylproline (omega=0)</text>
        <dbReference type="Rhea" id="RHEA:16237"/>
        <dbReference type="Rhea" id="RHEA-COMP:10747"/>
        <dbReference type="Rhea" id="RHEA-COMP:10748"/>
        <dbReference type="ChEBI" id="CHEBI:83833"/>
        <dbReference type="ChEBI" id="CHEBI:83834"/>
        <dbReference type="EC" id="5.2.1.8"/>
    </reaction>
</comment>
<organism evidence="8 9">
    <name type="scientific">Paragonimus westermani</name>
    <dbReference type="NCBI Taxonomy" id="34504"/>
    <lineage>
        <taxon>Eukaryota</taxon>
        <taxon>Metazoa</taxon>
        <taxon>Spiralia</taxon>
        <taxon>Lophotrochozoa</taxon>
        <taxon>Platyhelminthes</taxon>
        <taxon>Trematoda</taxon>
        <taxon>Digenea</taxon>
        <taxon>Plagiorchiida</taxon>
        <taxon>Troglotremata</taxon>
        <taxon>Troglotrematidae</taxon>
        <taxon>Paragonimus</taxon>
    </lineage>
</organism>
<evidence type="ECO:0000313" key="8">
    <source>
        <dbReference type="EMBL" id="KAF8572102.1"/>
    </source>
</evidence>
<dbReference type="SUPFAM" id="SSF54534">
    <property type="entry name" value="FKBP-like"/>
    <property type="match status" value="1"/>
</dbReference>
<dbReference type="PANTHER" id="PTHR10657">
    <property type="entry name" value="PEPTIDYL-PROLYL CIS-TRANS ISOMERASE"/>
    <property type="match status" value="1"/>
</dbReference>
<comment type="caution">
    <text evidence="8">The sequence shown here is derived from an EMBL/GenBank/DDBJ whole genome shotgun (WGS) entry which is preliminary data.</text>
</comment>
<dbReference type="PANTHER" id="PTHR10657:SF4">
    <property type="entry name" value="PEPTIDYL-PROLYL CIS-TRANS ISOMERASE-RELATED"/>
    <property type="match status" value="1"/>
</dbReference>
<gene>
    <name evidence="8" type="ORF">P879_00274</name>
</gene>
<dbReference type="EMBL" id="JTDF01000174">
    <property type="protein sequence ID" value="KAF8572102.1"/>
    <property type="molecule type" value="Genomic_DNA"/>
</dbReference>
<dbReference type="InterPro" id="IPR001202">
    <property type="entry name" value="WW_dom"/>
</dbReference>
<dbReference type="GO" id="GO:0060255">
    <property type="term" value="P:regulation of macromolecule metabolic process"/>
    <property type="evidence" value="ECO:0007669"/>
    <property type="project" value="UniProtKB-ARBA"/>
</dbReference>
<reference evidence="8 9" key="1">
    <citation type="submission" date="2019-07" db="EMBL/GenBank/DDBJ databases">
        <title>Annotation for the trematode Paragonimus westermani.</title>
        <authorList>
            <person name="Choi Y.-J."/>
        </authorList>
    </citation>
    <scope>NUCLEOTIDE SEQUENCE [LARGE SCALE GENOMIC DNA]</scope>
    <source>
        <strain evidence="8">180907_Pwestermani</strain>
    </source>
</reference>
<dbReference type="InterPro" id="IPR036020">
    <property type="entry name" value="WW_dom_sf"/>
</dbReference>
<protein>
    <recommendedName>
        <fullName evidence="5">Peptidyl-prolyl cis-trans isomerase</fullName>
        <ecNumber evidence="5">5.2.1.8</ecNumber>
    </recommendedName>
</protein>
<dbReference type="CDD" id="cd00201">
    <property type="entry name" value="WW"/>
    <property type="match status" value="1"/>
</dbReference>
<dbReference type="AlphaFoldDB" id="A0A8T0DY60"/>
<keyword evidence="9" id="KW-1185">Reference proteome</keyword>
<feature type="domain" description="PpiC" evidence="7">
    <location>
        <begin position="74"/>
        <end position="130"/>
    </location>
</feature>
<accession>A0A8T0DY60</accession>
<feature type="non-terminal residue" evidence="8">
    <location>
        <position position="1"/>
    </location>
</feature>
<dbReference type="OrthoDB" id="2530521at2759"/>
<dbReference type="Pfam" id="PF00397">
    <property type="entry name" value="WW"/>
    <property type="match status" value="1"/>
</dbReference>
<evidence type="ECO:0000256" key="1">
    <source>
        <dbReference type="ARBA" id="ARBA00000971"/>
    </source>
</evidence>
<sequence length="179" mass="20142">LPLQRAVETSGAHGLGLNSVAEPVVALLVPPRFTLVARWKRCFGRTLFPGKTYYVNTETQETQWEFPDHPASSSDRVRCLHLLVKHSGSRRPSSWKEKTITRSRDEALDIINGYKKRIEMGEISFEDLARTFWLALVVESTAYFDACSKKACLNAAGRLVKKLTQYVAPISSYGIQIVL</sequence>
<dbReference type="InterPro" id="IPR000297">
    <property type="entry name" value="PPIase_PpiC"/>
</dbReference>
<dbReference type="Gene3D" id="3.10.50.40">
    <property type="match status" value="1"/>
</dbReference>
<dbReference type="PROSITE" id="PS50198">
    <property type="entry name" value="PPIC_PPIASE_2"/>
    <property type="match status" value="1"/>
</dbReference>
<evidence type="ECO:0000259" key="6">
    <source>
        <dbReference type="PROSITE" id="PS50020"/>
    </source>
</evidence>